<dbReference type="SMART" id="SM01264">
    <property type="entry name" value="M16C_associated"/>
    <property type="match status" value="1"/>
</dbReference>
<dbReference type="RefSeq" id="WP_249242635.1">
    <property type="nucleotide sequence ID" value="NZ_CP096649.1"/>
</dbReference>
<feature type="domain" description="Peptidase M16C associated" evidence="2">
    <location>
        <begin position="449"/>
        <end position="694"/>
    </location>
</feature>
<name>A0A9E7DJN0_9FIRM</name>
<dbReference type="GO" id="GO:0046872">
    <property type="term" value="F:metal ion binding"/>
    <property type="evidence" value="ECO:0007669"/>
    <property type="project" value="InterPro"/>
</dbReference>
<dbReference type="Pfam" id="PF22516">
    <property type="entry name" value="PreP_C"/>
    <property type="match status" value="1"/>
</dbReference>
<accession>A0A9E7DJN0</accession>
<dbReference type="Gene3D" id="3.30.830.10">
    <property type="entry name" value="Metalloenzyme, LuxS/M16 peptidase-like"/>
    <property type="match status" value="4"/>
</dbReference>
<evidence type="ECO:0000256" key="1">
    <source>
        <dbReference type="SAM" id="Coils"/>
    </source>
</evidence>
<dbReference type="Pfam" id="PF05193">
    <property type="entry name" value="Peptidase_M16_C"/>
    <property type="match status" value="1"/>
</dbReference>
<dbReference type="KEGG" id="fms:M1R53_00175"/>
<reference evidence="3" key="1">
    <citation type="submission" date="2022-04" db="EMBL/GenBank/DDBJ databases">
        <title>Complete genome sequences of Ezakiella coagulans and Fenollaria massiliensis.</title>
        <authorList>
            <person name="France M.T."/>
            <person name="Clifford J."/>
            <person name="Narina S."/>
            <person name="Rutt L."/>
            <person name="Ravel J."/>
        </authorList>
    </citation>
    <scope>NUCLEOTIDE SEQUENCE</scope>
    <source>
        <strain evidence="3">C0061C2</strain>
    </source>
</reference>
<dbReference type="GO" id="GO:0004222">
    <property type="term" value="F:metalloendopeptidase activity"/>
    <property type="evidence" value="ECO:0007669"/>
    <property type="project" value="TreeGrafter"/>
</dbReference>
<dbReference type="InterPro" id="IPR013578">
    <property type="entry name" value="Peptidase_M16C_assoc"/>
</dbReference>
<evidence type="ECO:0000259" key="2">
    <source>
        <dbReference type="SMART" id="SM01264"/>
    </source>
</evidence>
<dbReference type="InterPro" id="IPR011765">
    <property type="entry name" value="Pept_M16_N"/>
</dbReference>
<dbReference type="PANTHER" id="PTHR43016">
    <property type="entry name" value="PRESEQUENCE PROTEASE"/>
    <property type="match status" value="1"/>
</dbReference>
<dbReference type="SUPFAM" id="SSF63411">
    <property type="entry name" value="LuxS/MPP-like metallohydrolase"/>
    <property type="match status" value="4"/>
</dbReference>
<keyword evidence="4" id="KW-1185">Reference proteome</keyword>
<protein>
    <submittedName>
        <fullName evidence="3">Insulinase family protein</fullName>
    </submittedName>
</protein>
<gene>
    <name evidence="3" type="ORF">M1R53_00175</name>
</gene>
<organism evidence="3 4">
    <name type="scientific">Fenollaria massiliensis</name>
    <dbReference type="NCBI Taxonomy" id="938288"/>
    <lineage>
        <taxon>Bacteria</taxon>
        <taxon>Bacillati</taxon>
        <taxon>Bacillota</taxon>
        <taxon>Clostridia</taxon>
        <taxon>Eubacteriales</taxon>
        <taxon>Fenollaria</taxon>
    </lineage>
</organism>
<evidence type="ECO:0000313" key="4">
    <source>
        <dbReference type="Proteomes" id="UP000831151"/>
    </source>
</evidence>
<dbReference type="GO" id="GO:0016485">
    <property type="term" value="P:protein processing"/>
    <property type="evidence" value="ECO:0007669"/>
    <property type="project" value="TreeGrafter"/>
</dbReference>
<dbReference type="Pfam" id="PF00675">
    <property type="entry name" value="Peptidase_M16"/>
    <property type="match status" value="1"/>
</dbReference>
<proteinExistence type="predicted"/>
<evidence type="ECO:0000313" key="3">
    <source>
        <dbReference type="EMBL" id="UQK59121.1"/>
    </source>
</evidence>
<dbReference type="PANTHER" id="PTHR43016:SF13">
    <property type="entry name" value="PRESEQUENCE PROTEASE, MITOCHONDRIAL"/>
    <property type="match status" value="1"/>
</dbReference>
<dbReference type="AlphaFoldDB" id="A0A9E7DJN0"/>
<dbReference type="InterPro" id="IPR055130">
    <property type="entry name" value="PreP_C"/>
</dbReference>
<feature type="coiled-coil region" evidence="1">
    <location>
        <begin position="467"/>
        <end position="499"/>
    </location>
</feature>
<dbReference type="InterPro" id="IPR007863">
    <property type="entry name" value="Peptidase_M16_C"/>
</dbReference>
<dbReference type="Pfam" id="PF08367">
    <property type="entry name" value="M16C_assoc"/>
    <property type="match status" value="1"/>
</dbReference>
<dbReference type="EMBL" id="CP096649">
    <property type="protein sequence ID" value="UQK59121.1"/>
    <property type="molecule type" value="Genomic_DNA"/>
</dbReference>
<keyword evidence="1" id="KW-0175">Coiled coil</keyword>
<dbReference type="InterPro" id="IPR011249">
    <property type="entry name" value="Metalloenz_LuxS/M16"/>
</dbReference>
<sequence length="946" mass="108115">MNEKFSLVESGFIDEISSAYKIFTHKKTKARVIKFENDDDNKAFMIGFRTIPENSKGIMHIIEHAVLSGSKKYTTKEPFMDLAKSSLATFLNAMTFQNMTVYPISSRNAKDFYNLMDVYLDAVFNPRLLTDKRVFLQEGTRREIFNKNDEIQYQGVVYNEMKGAMSSSEEFIYQAMQEEMYPGNYPAFNSGGDPYDIIKLTYDELLDYYRRHYHPSNSYTVLYGDGDVDAELEHLDEFLSAYDYKEIPNKIGMCLAKDSKKFIERAYPNDVSDKHNYAYSFITGDIDNTRDSIMTEFLSKYLSYFSNSPLKKKIQEMGIASDLLSYSNYGYGNGNFTDINMILKDADGGKANIYKDAVEEELENIKSGRINVDIYDSALNLMDFTLKEFANTATKGIALALKAVAMWLFDKSPRAAFAYNATLEELKKDKSAFINFVKDVHKDAKLIDFYPVKDFYKDRDEAERKALDEFKANLSDEELEALIKENEDLKAMQEAQDSKEAISSIPTLKLSDLPRDIEKLPLEKISDSAYYSKEDSKICYLNLFFDISHIAEEDYVKVANLTDLLADIKTTKSSREKLETDIFKTTGAINFAASVVKNYKNGKLTPFVQCSAKFTKDKAMDAMKLIDEIIKCSDPSDEKVLKMNVLESVSDFDNNILNIASNVAMDVAKAQSLEKERLTLKLHGIEKFIHLKELKTKFDELKDEEIKDYERLMKTMFRRNGFLSHYSFESKIPELDKAIAELEASLESVDAPAINIEKNIEKKNIKLIVSSKVYFNAMATDLDSDNDGDAEVLRQIMSNDYLHTELRAKGGAYGDGLSAGIDYLAEFTFRDPHVSRSFEVMRKSAEFLEGCELDQDELERRKIASTLKYNKAYGKGQKGKLAFVRMLQGLTEEDDLKTYIEILDTDLDLLKKKYVEKLKKLEDAPVTVIGPDGDDNIVYDEIIDIR</sequence>
<dbReference type="Proteomes" id="UP000831151">
    <property type="component" value="Chromosome"/>
</dbReference>